<dbReference type="PANTHER" id="PTHR45138">
    <property type="entry name" value="REGULATORY COMPONENTS OF SENSORY TRANSDUCTION SYSTEM"/>
    <property type="match status" value="1"/>
</dbReference>
<evidence type="ECO:0000313" key="8">
    <source>
        <dbReference type="EMBL" id="RTE10692.1"/>
    </source>
</evidence>
<dbReference type="Gene3D" id="3.30.450.20">
    <property type="entry name" value="PAS domain"/>
    <property type="match status" value="2"/>
</dbReference>
<dbReference type="InterPro" id="IPR029787">
    <property type="entry name" value="Nucleotide_cyclase"/>
</dbReference>
<keyword evidence="3 6" id="KW-0812">Transmembrane</keyword>
<dbReference type="EMBL" id="RXHU01000015">
    <property type="protein sequence ID" value="RTE10692.1"/>
    <property type="molecule type" value="Genomic_DNA"/>
</dbReference>
<dbReference type="InterPro" id="IPR033479">
    <property type="entry name" value="dCache_1"/>
</dbReference>
<protein>
    <submittedName>
        <fullName evidence="8">GGDEF domain-containing protein</fullName>
    </submittedName>
</protein>
<keyword evidence="2" id="KW-1003">Cell membrane</keyword>
<evidence type="ECO:0000313" key="9">
    <source>
        <dbReference type="Proteomes" id="UP000276128"/>
    </source>
</evidence>
<dbReference type="FunFam" id="3.30.70.270:FF:000001">
    <property type="entry name" value="Diguanylate cyclase domain protein"/>
    <property type="match status" value="1"/>
</dbReference>
<dbReference type="OrthoDB" id="9759607at2"/>
<keyword evidence="9" id="KW-1185">Reference proteome</keyword>
<gene>
    <name evidence="8" type="ORF">EJQ19_05315</name>
</gene>
<keyword evidence="4 6" id="KW-1133">Transmembrane helix</keyword>
<accession>A0A3S0BNS9</accession>
<dbReference type="SUPFAM" id="SSF103190">
    <property type="entry name" value="Sensory domain-like"/>
    <property type="match status" value="1"/>
</dbReference>
<dbReference type="RefSeq" id="WP_126140155.1">
    <property type="nucleotide sequence ID" value="NZ_RXHU01000015.1"/>
</dbReference>
<dbReference type="SMART" id="SM00267">
    <property type="entry name" value="GGDEF"/>
    <property type="match status" value="1"/>
</dbReference>
<dbReference type="InterPro" id="IPR043128">
    <property type="entry name" value="Rev_trsase/Diguanyl_cyclase"/>
</dbReference>
<feature type="transmembrane region" description="Helical" evidence="6">
    <location>
        <begin position="12"/>
        <end position="36"/>
    </location>
</feature>
<evidence type="ECO:0000256" key="5">
    <source>
        <dbReference type="ARBA" id="ARBA00023136"/>
    </source>
</evidence>
<dbReference type="GO" id="GO:0005886">
    <property type="term" value="C:plasma membrane"/>
    <property type="evidence" value="ECO:0007669"/>
    <property type="project" value="UniProtKB-SubCell"/>
</dbReference>
<dbReference type="CDD" id="cd18773">
    <property type="entry name" value="PDC1_HK_sensor"/>
    <property type="match status" value="1"/>
</dbReference>
<dbReference type="CDD" id="cd01949">
    <property type="entry name" value="GGDEF"/>
    <property type="match status" value="1"/>
</dbReference>
<dbReference type="InterPro" id="IPR029151">
    <property type="entry name" value="Sensor-like_sf"/>
</dbReference>
<evidence type="ECO:0000256" key="6">
    <source>
        <dbReference type="SAM" id="Phobius"/>
    </source>
</evidence>
<dbReference type="Pfam" id="PF00990">
    <property type="entry name" value="GGDEF"/>
    <property type="match status" value="1"/>
</dbReference>
<comment type="caution">
    <text evidence="8">The sequence shown here is derived from an EMBL/GenBank/DDBJ whole genome shotgun (WGS) entry which is preliminary data.</text>
</comment>
<feature type="domain" description="GGDEF" evidence="7">
    <location>
        <begin position="397"/>
        <end position="527"/>
    </location>
</feature>
<dbReference type="Pfam" id="PF02743">
    <property type="entry name" value="dCache_1"/>
    <property type="match status" value="1"/>
</dbReference>
<dbReference type="PROSITE" id="PS50887">
    <property type="entry name" value="GGDEF"/>
    <property type="match status" value="1"/>
</dbReference>
<dbReference type="PANTHER" id="PTHR45138:SF9">
    <property type="entry name" value="DIGUANYLATE CYCLASE DGCM-RELATED"/>
    <property type="match status" value="1"/>
</dbReference>
<organism evidence="8 9">
    <name type="scientific">Paenibacillus whitsoniae</name>
    <dbReference type="NCBI Taxonomy" id="2496558"/>
    <lineage>
        <taxon>Bacteria</taxon>
        <taxon>Bacillati</taxon>
        <taxon>Bacillota</taxon>
        <taxon>Bacilli</taxon>
        <taxon>Bacillales</taxon>
        <taxon>Paenibacillaceae</taxon>
        <taxon>Paenibacillus</taxon>
    </lineage>
</organism>
<dbReference type="Proteomes" id="UP000276128">
    <property type="component" value="Unassembled WGS sequence"/>
</dbReference>
<dbReference type="InterPro" id="IPR000160">
    <property type="entry name" value="GGDEF_dom"/>
</dbReference>
<comment type="subcellular location">
    <subcellularLocation>
        <location evidence="1">Cell membrane</location>
        <topology evidence="1">Multi-pass membrane protein</topology>
    </subcellularLocation>
</comment>
<dbReference type="AlphaFoldDB" id="A0A3S0BNS9"/>
<keyword evidence="5 6" id="KW-0472">Membrane</keyword>
<proteinExistence type="predicted"/>
<name>A0A3S0BNS9_9BACL</name>
<dbReference type="SUPFAM" id="SSF55073">
    <property type="entry name" value="Nucleotide cyclase"/>
    <property type="match status" value="1"/>
</dbReference>
<dbReference type="GO" id="GO:0052621">
    <property type="term" value="F:diguanylate cyclase activity"/>
    <property type="evidence" value="ECO:0007669"/>
    <property type="project" value="TreeGrafter"/>
</dbReference>
<dbReference type="InterPro" id="IPR050469">
    <property type="entry name" value="Diguanylate_Cyclase"/>
</dbReference>
<reference evidence="8 9" key="1">
    <citation type="submission" date="2018-12" db="EMBL/GenBank/DDBJ databases">
        <title>Bacillus ochoae sp. nov., Paenibacillus whitsoniae sp. nov., Paenibacillus spiritus sp. nov. Isolated from the Mars Exploration Rover during spacecraft assembly.</title>
        <authorList>
            <person name="Seuylemezian A."/>
            <person name="Vaishampayan P."/>
        </authorList>
    </citation>
    <scope>NUCLEOTIDE SEQUENCE [LARGE SCALE GENOMIC DNA]</scope>
    <source>
        <strain evidence="8 9">MER 54</strain>
    </source>
</reference>
<evidence type="ECO:0000256" key="3">
    <source>
        <dbReference type="ARBA" id="ARBA00022692"/>
    </source>
</evidence>
<evidence type="ECO:0000256" key="1">
    <source>
        <dbReference type="ARBA" id="ARBA00004651"/>
    </source>
</evidence>
<evidence type="ECO:0000256" key="4">
    <source>
        <dbReference type="ARBA" id="ARBA00022989"/>
    </source>
</evidence>
<evidence type="ECO:0000259" key="7">
    <source>
        <dbReference type="PROSITE" id="PS50887"/>
    </source>
</evidence>
<feature type="transmembrane region" description="Helical" evidence="6">
    <location>
        <begin position="288"/>
        <end position="311"/>
    </location>
</feature>
<sequence>MLEELKANSRKISLTTLLTALVSLSVLLTFTILLVASYQSKKTSLIDTTLTLNFSSAGKMSLTIDSLFKSMRSSLQYSASLFSDINDMNVDEVSNKLELMRHSSNYFNSVTVVDETGVVRNVSPKSVDTIGRSITTEAAKEALASQKPYLSKPYVTASSKRLIVFMSEPIFDKAGIYRGFIGGTLYLEENNILNMIFGSNPTDKMGSYFYIVESEGRLLYHQDRTRLGEDIRANEVVRKLIQGQSGYEQMVNLRGVSLLAGYVKVPENGWGVVVVSPISVVNEQLRHYIITILLYMILPFSLLMLIVIVLARRLAKPFVALADLVSQNTKDRIKLPEEKQHWNREADLLTKAISTALIDMKKQTDQLKHDATTDPLTGLINRRTLEAIMHKWIEEKTPFSVIIMDIDRFKSINDTYGHQAGDEMLKHFAQIVTSVVRPSDVFCRFGGEEFIALIPHAAAEEAYLVAERIRLGLEHSANPLGHPVTVSQGIAYYSSHANSAEELIHIADQALYKAKASGRNQTVIADMRKRSVLGADNNHQMDNLTSPIRLMNNGRRKFPER</sequence>
<dbReference type="NCBIfam" id="TIGR00254">
    <property type="entry name" value="GGDEF"/>
    <property type="match status" value="1"/>
</dbReference>
<dbReference type="Gene3D" id="3.30.70.270">
    <property type="match status" value="1"/>
</dbReference>
<evidence type="ECO:0000256" key="2">
    <source>
        <dbReference type="ARBA" id="ARBA00022475"/>
    </source>
</evidence>